<dbReference type="CDD" id="cd01093">
    <property type="entry name" value="CRIB_PAK_like"/>
    <property type="match status" value="1"/>
</dbReference>
<comment type="subcellular location">
    <subcellularLocation>
        <location evidence="2">Chromosome</location>
        <location evidence="2">Centromere</location>
        <location evidence="2">Kinetochore</location>
    </subcellularLocation>
    <subcellularLocation>
        <location evidence="1">Nucleus</location>
    </subcellularLocation>
</comment>
<evidence type="ECO:0000256" key="8">
    <source>
        <dbReference type="ARBA" id="ARBA00022618"/>
    </source>
</evidence>
<dbReference type="GO" id="GO:0005524">
    <property type="term" value="F:ATP binding"/>
    <property type="evidence" value="ECO:0007669"/>
    <property type="project" value="UniProtKB-UniRule"/>
</dbReference>
<accession>A0AAJ8MDA3</accession>
<evidence type="ECO:0000256" key="2">
    <source>
        <dbReference type="ARBA" id="ARBA00004629"/>
    </source>
</evidence>
<keyword evidence="13" id="KW-0995">Kinetochore</keyword>
<evidence type="ECO:0000256" key="18">
    <source>
        <dbReference type="ARBA" id="ARBA00023328"/>
    </source>
</evidence>
<comment type="catalytic activity">
    <reaction evidence="19">
        <text>L-threonyl-[protein] + ATP = O-phospho-L-threonyl-[protein] + ADP + H(+)</text>
        <dbReference type="Rhea" id="RHEA:46608"/>
        <dbReference type="Rhea" id="RHEA-COMP:11060"/>
        <dbReference type="Rhea" id="RHEA-COMP:11605"/>
        <dbReference type="ChEBI" id="CHEBI:15378"/>
        <dbReference type="ChEBI" id="CHEBI:30013"/>
        <dbReference type="ChEBI" id="CHEBI:30616"/>
        <dbReference type="ChEBI" id="CHEBI:61977"/>
        <dbReference type="ChEBI" id="CHEBI:456216"/>
        <dbReference type="EC" id="2.7.11.1"/>
    </reaction>
</comment>
<dbReference type="PROSITE" id="PS00107">
    <property type="entry name" value="PROTEIN_KINASE_ATP"/>
    <property type="match status" value="1"/>
</dbReference>
<dbReference type="SUPFAM" id="SSF50729">
    <property type="entry name" value="PH domain-like"/>
    <property type="match status" value="1"/>
</dbReference>
<evidence type="ECO:0000256" key="7">
    <source>
        <dbReference type="ARBA" id="ARBA00022527"/>
    </source>
</evidence>
<evidence type="ECO:0000256" key="22">
    <source>
        <dbReference type="SAM" id="Coils"/>
    </source>
</evidence>
<evidence type="ECO:0000256" key="9">
    <source>
        <dbReference type="ARBA" id="ARBA00022679"/>
    </source>
</evidence>
<keyword evidence="28" id="KW-1185">Reference proteome</keyword>
<feature type="domain" description="PH" evidence="24">
    <location>
        <begin position="68"/>
        <end position="163"/>
    </location>
</feature>
<dbReference type="Pfam" id="PF00786">
    <property type="entry name" value="PBD"/>
    <property type="match status" value="1"/>
</dbReference>
<dbReference type="RefSeq" id="XP_065824473.1">
    <property type="nucleotide sequence ID" value="XM_065968401.1"/>
</dbReference>
<dbReference type="PROSITE" id="PS50108">
    <property type="entry name" value="CRIB"/>
    <property type="match status" value="1"/>
</dbReference>
<feature type="compositionally biased region" description="Basic and acidic residues" evidence="23">
    <location>
        <begin position="299"/>
        <end position="312"/>
    </location>
</feature>
<feature type="domain" description="CRIB" evidence="26">
    <location>
        <begin position="167"/>
        <end position="180"/>
    </location>
</feature>
<evidence type="ECO:0000256" key="15">
    <source>
        <dbReference type="ARBA" id="ARBA00023054"/>
    </source>
</evidence>
<dbReference type="FunFam" id="1.10.510.10:FF:000139">
    <property type="entry name" value="Non-specific serine/threonine protein kinase"/>
    <property type="match status" value="1"/>
</dbReference>
<proteinExistence type="inferred from homology"/>
<dbReference type="InterPro" id="IPR005550">
    <property type="entry name" value="Kinetochore_Ndc80"/>
</dbReference>
<gene>
    <name evidence="27" type="ORF">I303_101709</name>
</gene>
<keyword evidence="14 21" id="KW-0067">ATP-binding</keyword>
<keyword evidence="11" id="KW-0498">Mitosis</keyword>
<dbReference type="GO" id="GO:0051301">
    <property type="term" value="P:cell division"/>
    <property type="evidence" value="ECO:0007669"/>
    <property type="project" value="UniProtKB-KW"/>
</dbReference>
<feature type="binding site" evidence="21">
    <location>
        <position position="421"/>
    </location>
    <ligand>
        <name>ATP</name>
        <dbReference type="ChEBI" id="CHEBI:30616"/>
    </ligand>
</feature>
<dbReference type="InterPro" id="IPR017441">
    <property type="entry name" value="Protein_kinase_ATP_BS"/>
</dbReference>
<keyword evidence="17" id="KW-0131">Cell cycle</keyword>
<feature type="region of interest" description="Disordered" evidence="23">
    <location>
        <begin position="1"/>
        <end position="28"/>
    </location>
</feature>
<evidence type="ECO:0000256" key="1">
    <source>
        <dbReference type="ARBA" id="ARBA00004123"/>
    </source>
</evidence>
<feature type="coiled-coil region" evidence="22">
    <location>
        <begin position="1134"/>
        <end position="1207"/>
    </location>
</feature>
<protein>
    <recommendedName>
        <fullName evidence="5">non-specific serine/threonine protein kinase</fullName>
        <ecNumber evidence="5">2.7.11.1</ecNumber>
    </recommendedName>
</protein>
<dbReference type="InterPro" id="IPR000095">
    <property type="entry name" value="CRIB_dom"/>
</dbReference>
<reference evidence="27" key="2">
    <citation type="submission" date="2024-02" db="EMBL/GenBank/DDBJ databases">
        <title>Comparative genomics of Cryptococcus and Kwoniella reveals pathogenesis evolution and contrasting modes of karyotype evolution via chromosome fusion or intercentromeric recombination.</title>
        <authorList>
            <person name="Coelho M.A."/>
            <person name="David-Palma M."/>
            <person name="Shea T."/>
            <person name="Bowers K."/>
            <person name="McGinley-Smith S."/>
            <person name="Mohammad A.W."/>
            <person name="Gnirke A."/>
            <person name="Yurkov A.M."/>
            <person name="Nowrousian M."/>
            <person name="Sun S."/>
            <person name="Cuomo C.A."/>
            <person name="Heitman J."/>
        </authorList>
    </citation>
    <scope>NUCLEOTIDE SEQUENCE</scope>
    <source>
        <strain evidence="27">CBS 10117</strain>
    </source>
</reference>
<dbReference type="GO" id="GO:0051315">
    <property type="term" value="P:attachment of mitotic spindle microtubules to kinetochore"/>
    <property type="evidence" value="ECO:0007669"/>
    <property type="project" value="InterPro"/>
</dbReference>
<dbReference type="GO" id="GO:0004674">
    <property type="term" value="F:protein serine/threonine kinase activity"/>
    <property type="evidence" value="ECO:0007669"/>
    <property type="project" value="UniProtKB-KW"/>
</dbReference>
<dbReference type="InterPro" id="IPR055260">
    <property type="entry name" value="Ndc80_CH"/>
</dbReference>
<dbReference type="Pfam" id="PF00169">
    <property type="entry name" value="PH"/>
    <property type="match status" value="1"/>
</dbReference>
<dbReference type="InterPro" id="IPR011993">
    <property type="entry name" value="PH-like_dom_sf"/>
</dbReference>
<dbReference type="SMART" id="SM00233">
    <property type="entry name" value="PH"/>
    <property type="match status" value="1"/>
</dbReference>
<evidence type="ECO:0000256" key="19">
    <source>
        <dbReference type="ARBA" id="ARBA00047899"/>
    </source>
</evidence>
<evidence type="ECO:0000256" key="14">
    <source>
        <dbReference type="ARBA" id="ARBA00022840"/>
    </source>
</evidence>
<sequence>MSYNQTSLTPSRPAPSPPGGKALSGSGDTHLAAHAKTAFSSTSYASSFPNITPVSAFSVNHSDTARNQAVRSGYASVKEEGLRAFMWSKRWLVLGGSELSIFKNEQSSTPVFILALSDIHDVQRVDMKPFCIELETKERLFYFTFRSDDEVYAWMDDIYNRSPLMGVSGPTNFVHQVHVGFDPVSGGFTGLPPQWSKLLTSSAITREEAARHPEAVLDVLQFYTQQQMGQSAGNFQRPLVPAMPAQTQSTSAAATRFEGAGLGGQPPSSHIQHDKHLLASSDRGRKDIQLAQLDPPLVESRETRPLVAERKAPPPPRPAGPSRPAESKTGIRTQIKKDATQETAASSQSANASETGQALTTRPERRISTMNEAQIMEKLRSVVSSEDPAQLYSKIKKVGQGASGMVFVAKALTSGKKVAIKQMDLQQQPRKELIVNEIIVMKESQHPNVVNFLDAFLIRSSELWVIMEYMEGGALTDVIENNKLAEEQIAAICLETCRGLQHLHSRSIIHRDIKSDNLLMNAQGQVKITDFGFCARLTEQKSKRATMVGTPYWMAPEVVKQKEYGAKVDIWSLGIMAIEMIENEPPYLDEEPLKALYLIATNGTPTLKQPEKLSQDLKHFLSVCLCVDVSFRATSTELLKHEFLQIACHISDLAPLLRFKQTSMNGMSIHGPRRSTLASRPTDAREPRSSSIVGDGAFLGRTPQTNRNVPGSVRRSSVFASSSRARPSIAQGLYTAAPPRDPRPIRDKAFQSACMRNVTDFLVSARYPAPLTSKTFISPTAKEFQSIFRFLVETLVDPGTGWSKKFEDDALMVLKDLRYPGMDTVSKTAFTAPGAPHSWSGMLAMLNWLVEICKAHRNWNDPSCTSDPLLLPLHQIDLDHPNLEDRLLWDFASTTYDQWFDGGAEEFPEAERDLEMMYDRLAATAVGESQSLETRYARRMAELKQLRAEEPPLRKLEDEYCQLIGDKTKFISFIDLHRQKAEKTRQAIVKIKEAMAGQDHDLNNQRTELAHVERAVAAQNLTPDEVNRMNHERDSLNRGLDELRSKIAEASQSSYDQEMMVTKSMDRFENLLAEYDSMCLQLGLLNTSTGSFPLRDEQVDYKLELDLGIEELDGLKRSSHQMRVVIWQALQTLRESYRQELLNLSNDAIALEDHFDRMEQQVESQKETVGTLEVKLKMVHDQAEAAQAKLTVENANTNRVIAQLETEVTNMLAASQQGVLITQSQLESARIASTEVRHKAAILQDTLLAQMGSHIDVIIKTKEHAANSLRSIKTLAETQ</sequence>
<dbReference type="PROSITE" id="PS50011">
    <property type="entry name" value="PROTEIN_KINASE_DOM"/>
    <property type="match status" value="1"/>
</dbReference>
<evidence type="ECO:0000256" key="10">
    <source>
        <dbReference type="ARBA" id="ARBA00022741"/>
    </source>
</evidence>
<dbReference type="InterPro" id="IPR001849">
    <property type="entry name" value="PH_domain"/>
</dbReference>
<dbReference type="CDD" id="cd13279">
    <property type="entry name" value="PH_Cla4_Ste20"/>
    <property type="match status" value="1"/>
</dbReference>
<comment type="similarity">
    <text evidence="3">Belongs to the NDC80/HEC1 family.</text>
</comment>
<feature type="compositionally biased region" description="Polar residues" evidence="23">
    <location>
        <begin position="1"/>
        <end position="10"/>
    </location>
</feature>
<dbReference type="FunFam" id="3.30.200.20:FF:000705">
    <property type="entry name" value="Non-specific serine/threonine protein kinase"/>
    <property type="match status" value="1"/>
</dbReference>
<dbReference type="Gene3D" id="1.10.510.10">
    <property type="entry name" value="Transferase(Phosphotransferase) domain 1"/>
    <property type="match status" value="1"/>
</dbReference>
<evidence type="ECO:0000256" key="11">
    <source>
        <dbReference type="ARBA" id="ARBA00022776"/>
    </source>
</evidence>
<evidence type="ECO:0000313" key="27">
    <source>
        <dbReference type="EMBL" id="WWC59161.1"/>
    </source>
</evidence>
<dbReference type="Gene3D" id="1.10.418.30">
    <property type="entry name" value="Ncd80 complex, Ncd80 subunit"/>
    <property type="match status" value="1"/>
</dbReference>
<evidence type="ECO:0000256" key="16">
    <source>
        <dbReference type="ARBA" id="ARBA00023242"/>
    </source>
</evidence>
<dbReference type="InterPro" id="IPR036936">
    <property type="entry name" value="CRIB_dom_sf"/>
</dbReference>
<dbReference type="Pfam" id="PF00069">
    <property type="entry name" value="Pkinase"/>
    <property type="match status" value="1"/>
</dbReference>
<feature type="coiled-coil region" evidence="22">
    <location>
        <begin position="1026"/>
        <end position="1053"/>
    </location>
</feature>
<dbReference type="InterPro" id="IPR011009">
    <property type="entry name" value="Kinase-like_dom_sf"/>
</dbReference>
<keyword evidence="9" id="KW-0808">Transferase</keyword>
<dbReference type="GeneID" id="28965855"/>
<feature type="compositionally biased region" description="Low complexity" evidence="23">
    <location>
        <begin position="341"/>
        <end position="355"/>
    </location>
</feature>
<keyword evidence="6" id="KW-0158">Chromosome</keyword>
<dbReference type="InterPro" id="IPR033923">
    <property type="entry name" value="PAK_BD"/>
</dbReference>
<dbReference type="PANTHER" id="PTHR10643:SF2">
    <property type="entry name" value="KINETOCHORE PROTEIN NDC80 HOMOLOG"/>
    <property type="match status" value="1"/>
</dbReference>
<evidence type="ECO:0000256" key="21">
    <source>
        <dbReference type="PROSITE-ProRule" id="PRU10141"/>
    </source>
</evidence>
<keyword evidence="10 21" id="KW-0547">Nucleotide-binding</keyword>
<dbReference type="InterPro" id="IPR038273">
    <property type="entry name" value="Ndc80_sf"/>
</dbReference>
<evidence type="ECO:0000256" key="12">
    <source>
        <dbReference type="ARBA" id="ARBA00022777"/>
    </source>
</evidence>
<dbReference type="GO" id="GO:0005634">
    <property type="term" value="C:nucleus"/>
    <property type="evidence" value="ECO:0007669"/>
    <property type="project" value="UniProtKB-SubCell"/>
</dbReference>
<evidence type="ECO:0000259" key="24">
    <source>
        <dbReference type="PROSITE" id="PS50003"/>
    </source>
</evidence>
<dbReference type="InterPro" id="IPR008271">
    <property type="entry name" value="Ser/Thr_kinase_AS"/>
</dbReference>
<dbReference type="Proteomes" id="UP000078595">
    <property type="component" value="Chromosome 2"/>
</dbReference>
<keyword evidence="7" id="KW-0723">Serine/threonine-protein kinase</keyword>
<keyword evidence="12" id="KW-0418">Kinase</keyword>
<dbReference type="PANTHER" id="PTHR10643">
    <property type="entry name" value="KINETOCHORE PROTEIN NDC80"/>
    <property type="match status" value="1"/>
</dbReference>
<keyword evidence="18" id="KW-0137">Centromere</keyword>
<dbReference type="Gene3D" id="2.30.29.30">
    <property type="entry name" value="Pleckstrin-homology domain (PH domain)/Phosphotyrosine-binding domain (PTB)"/>
    <property type="match status" value="1"/>
</dbReference>
<keyword evidence="16" id="KW-0539">Nucleus</keyword>
<dbReference type="PROSITE" id="PS50003">
    <property type="entry name" value="PH_DOMAIN"/>
    <property type="match status" value="1"/>
</dbReference>
<dbReference type="AlphaFoldDB" id="A0AAJ8MDA3"/>
<evidence type="ECO:0000256" key="13">
    <source>
        <dbReference type="ARBA" id="ARBA00022838"/>
    </source>
</evidence>
<dbReference type="GO" id="GO:0031262">
    <property type="term" value="C:Ndc80 complex"/>
    <property type="evidence" value="ECO:0007669"/>
    <property type="project" value="InterPro"/>
</dbReference>
<evidence type="ECO:0000313" key="28">
    <source>
        <dbReference type="Proteomes" id="UP000078595"/>
    </source>
</evidence>
<dbReference type="KEGG" id="kdj:28965855"/>
<organism evidence="27 28">
    <name type="scientific">Kwoniella dejecticola CBS 10117</name>
    <dbReference type="NCBI Taxonomy" id="1296121"/>
    <lineage>
        <taxon>Eukaryota</taxon>
        <taxon>Fungi</taxon>
        <taxon>Dikarya</taxon>
        <taxon>Basidiomycota</taxon>
        <taxon>Agaricomycotina</taxon>
        <taxon>Tremellomycetes</taxon>
        <taxon>Tremellales</taxon>
        <taxon>Cryptococcaceae</taxon>
        <taxon>Kwoniella</taxon>
    </lineage>
</organism>
<evidence type="ECO:0000256" key="20">
    <source>
        <dbReference type="ARBA" id="ARBA00048679"/>
    </source>
</evidence>
<evidence type="ECO:0000256" key="4">
    <source>
        <dbReference type="ARBA" id="ARBA00008874"/>
    </source>
</evidence>
<reference evidence="27" key="1">
    <citation type="submission" date="2013-07" db="EMBL/GenBank/DDBJ databases">
        <authorList>
            <consortium name="The Broad Institute Genome Sequencing Platform"/>
            <person name="Cuomo C."/>
            <person name="Litvintseva A."/>
            <person name="Chen Y."/>
            <person name="Heitman J."/>
            <person name="Sun S."/>
            <person name="Springer D."/>
            <person name="Dromer F."/>
            <person name="Young S.K."/>
            <person name="Zeng Q."/>
            <person name="Gargeya S."/>
            <person name="Fitzgerald M."/>
            <person name="Abouelleil A."/>
            <person name="Alvarado L."/>
            <person name="Berlin A.M."/>
            <person name="Chapman S.B."/>
            <person name="Dewar J."/>
            <person name="Goldberg J."/>
            <person name="Griggs A."/>
            <person name="Gujja S."/>
            <person name="Hansen M."/>
            <person name="Howarth C."/>
            <person name="Imamovic A."/>
            <person name="Larimer J."/>
            <person name="McCowan C."/>
            <person name="Murphy C."/>
            <person name="Pearson M."/>
            <person name="Priest M."/>
            <person name="Roberts A."/>
            <person name="Saif S."/>
            <person name="Shea T."/>
            <person name="Sykes S."/>
            <person name="Wortman J."/>
            <person name="Nusbaum C."/>
            <person name="Birren B."/>
        </authorList>
    </citation>
    <scope>NUCLEOTIDE SEQUENCE</scope>
    <source>
        <strain evidence="27">CBS 10117</strain>
    </source>
</reference>
<evidence type="ECO:0000256" key="17">
    <source>
        <dbReference type="ARBA" id="ARBA00023306"/>
    </source>
</evidence>
<evidence type="ECO:0000259" key="26">
    <source>
        <dbReference type="PROSITE" id="PS50108"/>
    </source>
</evidence>
<dbReference type="EC" id="2.7.11.1" evidence="5"/>
<feature type="region of interest" description="Disordered" evidence="23">
    <location>
        <begin position="668"/>
        <end position="724"/>
    </location>
</feature>
<name>A0AAJ8MDA3_9TREE</name>
<dbReference type="Gene3D" id="3.90.810.10">
    <property type="entry name" value="CRIB domain"/>
    <property type="match status" value="1"/>
</dbReference>
<evidence type="ECO:0000259" key="25">
    <source>
        <dbReference type="PROSITE" id="PS50011"/>
    </source>
</evidence>
<feature type="compositionally biased region" description="Low complexity" evidence="23">
    <location>
        <begin position="712"/>
        <end position="724"/>
    </location>
</feature>
<dbReference type="Pfam" id="PF03801">
    <property type="entry name" value="Ndc80_HEC"/>
    <property type="match status" value="1"/>
</dbReference>
<keyword evidence="15 22" id="KW-0175">Coiled coil</keyword>
<dbReference type="Gene3D" id="3.30.200.20">
    <property type="entry name" value="Phosphorylase Kinase, domain 1"/>
    <property type="match status" value="1"/>
</dbReference>
<dbReference type="SMART" id="SM00285">
    <property type="entry name" value="PBD"/>
    <property type="match status" value="1"/>
</dbReference>
<dbReference type="PROSITE" id="PS00108">
    <property type="entry name" value="PROTEIN_KINASE_ST"/>
    <property type="match status" value="1"/>
</dbReference>
<dbReference type="InterPro" id="IPR000719">
    <property type="entry name" value="Prot_kinase_dom"/>
</dbReference>
<evidence type="ECO:0000256" key="23">
    <source>
        <dbReference type="SAM" id="MobiDB-lite"/>
    </source>
</evidence>
<evidence type="ECO:0000256" key="3">
    <source>
        <dbReference type="ARBA" id="ARBA00007050"/>
    </source>
</evidence>
<dbReference type="CDD" id="cd06614">
    <property type="entry name" value="STKc_PAK"/>
    <property type="match status" value="1"/>
</dbReference>
<keyword evidence="8" id="KW-0132">Cell division</keyword>
<feature type="domain" description="Protein kinase" evidence="25">
    <location>
        <begin position="392"/>
        <end position="644"/>
    </location>
</feature>
<feature type="region of interest" description="Disordered" evidence="23">
    <location>
        <begin position="290"/>
        <end position="366"/>
    </location>
</feature>
<evidence type="ECO:0000256" key="6">
    <source>
        <dbReference type="ARBA" id="ARBA00022454"/>
    </source>
</evidence>
<evidence type="ECO:0000256" key="5">
    <source>
        <dbReference type="ARBA" id="ARBA00012513"/>
    </source>
</evidence>
<dbReference type="SMART" id="SM00220">
    <property type="entry name" value="S_TKc"/>
    <property type="match status" value="1"/>
</dbReference>
<comment type="catalytic activity">
    <reaction evidence="20">
        <text>L-seryl-[protein] + ATP = O-phospho-L-seryl-[protein] + ADP + H(+)</text>
        <dbReference type="Rhea" id="RHEA:17989"/>
        <dbReference type="Rhea" id="RHEA-COMP:9863"/>
        <dbReference type="Rhea" id="RHEA-COMP:11604"/>
        <dbReference type="ChEBI" id="CHEBI:15378"/>
        <dbReference type="ChEBI" id="CHEBI:29999"/>
        <dbReference type="ChEBI" id="CHEBI:30616"/>
        <dbReference type="ChEBI" id="CHEBI:83421"/>
        <dbReference type="ChEBI" id="CHEBI:456216"/>
        <dbReference type="EC" id="2.7.11.1"/>
    </reaction>
</comment>
<dbReference type="EMBL" id="CP144531">
    <property type="protein sequence ID" value="WWC59161.1"/>
    <property type="molecule type" value="Genomic_DNA"/>
</dbReference>
<dbReference type="FunFam" id="3.90.810.10:FF:000005">
    <property type="entry name" value="Non-specific serine/threonine protein kinase"/>
    <property type="match status" value="1"/>
</dbReference>
<dbReference type="SUPFAM" id="SSF56112">
    <property type="entry name" value="Protein kinase-like (PK-like)"/>
    <property type="match status" value="1"/>
</dbReference>
<comment type="similarity">
    <text evidence="4">Belongs to the protein kinase superfamily. STE Ser/Thr protein kinase family. STE20 subfamily.</text>
</comment>